<evidence type="ECO:0000256" key="11">
    <source>
        <dbReference type="ARBA" id="ARBA00023125"/>
    </source>
</evidence>
<dbReference type="RefSeq" id="XP_058330864.1">
    <property type="nucleotide sequence ID" value="XM_058475124.1"/>
</dbReference>
<dbReference type="OrthoDB" id="2017365at2759"/>
<feature type="domain" description="BRCT" evidence="17">
    <location>
        <begin position="1"/>
        <end position="75"/>
    </location>
</feature>
<feature type="domain" description="PARP alpha-helical" evidence="19">
    <location>
        <begin position="268"/>
        <end position="394"/>
    </location>
</feature>
<dbReference type="InterPro" id="IPR004102">
    <property type="entry name" value="Poly(ADP-ribose)pol_reg_dom"/>
</dbReference>
<dbReference type="GO" id="GO:0006302">
    <property type="term" value="P:double-strand break repair"/>
    <property type="evidence" value="ECO:0007669"/>
    <property type="project" value="TreeGrafter"/>
</dbReference>
<dbReference type="EMBL" id="JAPQKS010000004">
    <property type="protein sequence ID" value="KAJ5232872.1"/>
    <property type="molecule type" value="Genomic_DNA"/>
</dbReference>
<dbReference type="InterPro" id="IPR012317">
    <property type="entry name" value="Poly(ADP-ribose)pol_cat_dom"/>
</dbReference>
<dbReference type="GO" id="GO:1990404">
    <property type="term" value="F:NAD+-protein mono-ADP-ribosyltransferase activity"/>
    <property type="evidence" value="ECO:0007669"/>
    <property type="project" value="TreeGrafter"/>
</dbReference>
<comment type="caution">
    <text evidence="21">The sequence shown here is derived from an EMBL/GenBank/DDBJ whole genome shotgun (WGS) entry which is preliminary data.</text>
</comment>
<evidence type="ECO:0000256" key="10">
    <source>
        <dbReference type="ARBA" id="ARBA00023027"/>
    </source>
</evidence>
<feature type="region of interest" description="Disordered" evidence="16">
    <location>
        <begin position="82"/>
        <end position="121"/>
    </location>
</feature>
<evidence type="ECO:0000259" key="19">
    <source>
        <dbReference type="PROSITE" id="PS51060"/>
    </source>
</evidence>
<evidence type="ECO:0000256" key="6">
    <source>
        <dbReference type="ARBA" id="ARBA00022737"/>
    </source>
</evidence>
<evidence type="ECO:0000256" key="1">
    <source>
        <dbReference type="ARBA" id="ARBA00004123"/>
    </source>
</evidence>
<sequence>MTVDVKAMIEGQGATFSDKVHDQVTHLVTTEKDVAKRSTKYEQARKFPNCQIVSLEWLQLSTKSRSLVPEKEYILKAGPATETSAKVKQEDEPGTKRSFTQDNAEDQSNKRQKDSQKASSKSLTIPVDGVFLMQCRNYKNPEVYIDDENVIYDATLNQTVASKNNNKFYRLQLIYSKSINKYITWTRWGRVGEQGQFASIEDPQGSLDSAKKAFLGKFKDKSGLKWEDRLSTPKHGKYTFIERNYEDDDEEEEKEMVKKEKSDFPVPESKLSKPVQDLMSFIFNMDHFQMAMAAMSYDSKKLPLGKLSDRALKTGFATLKELSELHANPSLASDRYNTSIGTAQEDLSNRYFTTIPHVFGRNRPPILSTLAQIKKEVELLEALTDMDVANEIMKDAKEANDVHELDRQFENLGLHEMTPLEKDSAEFQGIEEYLLGSSGATHNLKYKVIDIFRIERQGENDRFQASSFAKLQNKDRRLLWHGSRSSNFGGILSQGLRIAPPEAPVNGYMFGKGVYLADTSTKSANYCCPYNSGGMGLLLLCEAELGDPMLELIHADSSAGENARKQGKFSTLGKGRNIPGGWKDAGCINPKLTGVKIPDVSVPRGDGQNVGLQYNEYIAYDVAQIQQRYLLYVHMC</sequence>
<dbReference type="SMART" id="SM00773">
    <property type="entry name" value="WGR"/>
    <property type="match status" value="1"/>
</dbReference>
<dbReference type="InterPro" id="IPR001357">
    <property type="entry name" value="BRCT_dom"/>
</dbReference>
<keyword evidence="8" id="KW-0863">Zinc-finger</keyword>
<dbReference type="Gene3D" id="3.90.228.10">
    <property type="match status" value="1"/>
</dbReference>
<evidence type="ECO:0000313" key="21">
    <source>
        <dbReference type="EMBL" id="KAJ5232872.1"/>
    </source>
</evidence>
<dbReference type="Pfam" id="PF02877">
    <property type="entry name" value="PARP_reg"/>
    <property type="match status" value="1"/>
</dbReference>
<dbReference type="SUPFAM" id="SSF142921">
    <property type="entry name" value="WGR domain-like"/>
    <property type="match status" value="1"/>
</dbReference>
<evidence type="ECO:0000256" key="15">
    <source>
        <dbReference type="RuleBase" id="RU362114"/>
    </source>
</evidence>
<evidence type="ECO:0000256" key="2">
    <source>
        <dbReference type="ARBA" id="ARBA00022676"/>
    </source>
</evidence>
<dbReference type="PROSITE" id="PS51977">
    <property type="entry name" value="WGR"/>
    <property type="match status" value="1"/>
</dbReference>
<evidence type="ECO:0000313" key="22">
    <source>
        <dbReference type="Proteomes" id="UP001150941"/>
    </source>
</evidence>
<dbReference type="CDD" id="cd07997">
    <property type="entry name" value="WGR_PARP"/>
    <property type="match status" value="1"/>
</dbReference>
<keyword evidence="5" id="KW-0479">Metal-binding</keyword>
<dbReference type="GO" id="GO:0003677">
    <property type="term" value="F:DNA binding"/>
    <property type="evidence" value="ECO:0007669"/>
    <property type="project" value="UniProtKB-KW"/>
</dbReference>
<keyword evidence="12" id="KW-0539">Nucleus</keyword>
<feature type="domain" description="PARP catalytic" evidence="18">
    <location>
        <begin position="403"/>
        <end position="636"/>
    </location>
</feature>
<dbReference type="PROSITE" id="PS50172">
    <property type="entry name" value="BRCT"/>
    <property type="match status" value="1"/>
</dbReference>
<dbReference type="PANTHER" id="PTHR10459">
    <property type="entry name" value="DNA LIGASE"/>
    <property type="match status" value="1"/>
</dbReference>
<evidence type="ECO:0000259" key="18">
    <source>
        <dbReference type="PROSITE" id="PS51059"/>
    </source>
</evidence>
<evidence type="ECO:0000259" key="20">
    <source>
        <dbReference type="PROSITE" id="PS51977"/>
    </source>
</evidence>
<keyword evidence="10 15" id="KW-0520">NAD</keyword>
<dbReference type="GO" id="GO:0016779">
    <property type="term" value="F:nucleotidyltransferase activity"/>
    <property type="evidence" value="ECO:0007669"/>
    <property type="project" value="UniProtKB-KW"/>
</dbReference>
<keyword evidence="11" id="KW-0238">DNA-binding</keyword>
<evidence type="ECO:0000256" key="13">
    <source>
        <dbReference type="ARBA" id="ARBA00024347"/>
    </source>
</evidence>
<name>A0A9W9P2D3_9EURO</name>
<keyword evidence="6" id="KW-0677">Repeat</keyword>
<comment type="catalytic activity">
    <reaction evidence="14">
        <text>NAD(+) + (ADP-D-ribosyl)n-acceptor = nicotinamide + (ADP-D-ribosyl)n+1-acceptor + H(+).</text>
        <dbReference type="EC" id="2.4.2.30"/>
    </reaction>
</comment>
<dbReference type="Gene3D" id="1.20.142.10">
    <property type="entry name" value="Poly(ADP-ribose) polymerase, regulatory domain"/>
    <property type="match status" value="1"/>
</dbReference>
<accession>A0A9W9P2D3</accession>
<dbReference type="GO" id="GO:0008270">
    <property type="term" value="F:zinc ion binding"/>
    <property type="evidence" value="ECO:0007669"/>
    <property type="project" value="UniProtKB-KW"/>
</dbReference>
<gene>
    <name evidence="21" type="ORF">N7468_005828</name>
</gene>
<keyword evidence="7" id="KW-0013">ADP-ribosylation</keyword>
<keyword evidence="3 15" id="KW-0808">Transferase</keyword>
<evidence type="ECO:0000256" key="14">
    <source>
        <dbReference type="ARBA" id="ARBA00033987"/>
    </source>
</evidence>
<dbReference type="GO" id="GO:0070212">
    <property type="term" value="P:protein poly-ADP-ribosylation"/>
    <property type="evidence" value="ECO:0007669"/>
    <property type="project" value="TreeGrafter"/>
</dbReference>
<dbReference type="SUPFAM" id="SSF52113">
    <property type="entry name" value="BRCT domain"/>
    <property type="match status" value="1"/>
</dbReference>
<evidence type="ECO:0000256" key="8">
    <source>
        <dbReference type="ARBA" id="ARBA00022771"/>
    </source>
</evidence>
<dbReference type="GeneID" id="83202427"/>
<feature type="compositionally biased region" description="Basic and acidic residues" evidence="16">
    <location>
        <begin position="107"/>
        <end position="116"/>
    </location>
</feature>
<dbReference type="SUPFAM" id="SSF56399">
    <property type="entry name" value="ADP-ribosylation"/>
    <property type="match status" value="1"/>
</dbReference>
<dbReference type="GO" id="GO:0005730">
    <property type="term" value="C:nucleolus"/>
    <property type="evidence" value="ECO:0007669"/>
    <property type="project" value="TreeGrafter"/>
</dbReference>
<reference evidence="21" key="2">
    <citation type="journal article" date="2023" name="IMA Fungus">
        <title>Comparative genomic study of the Penicillium genus elucidates a diverse pangenome and 15 lateral gene transfer events.</title>
        <authorList>
            <person name="Petersen C."/>
            <person name="Sorensen T."/>
            <person name="Nielsen M.R."/>
            <person name="Sondergaard T.E."/>
            <person name="Sorensen J.L."/>
            <person name="Fitzpatrick D.A."/>
            <person name="Frisvad J.C."/>
            <person name="Nielsen K.L."/>
        </authorList>
    </citation>
    <scope>NUCLEOTIDE SEQUENCE</scope>
    <source>
        <strain evidence="21">IBT 19713</strain>
    </source>
</reference>
<evidence type="ECO:0000259" key="17">
    <source>
        <dbReference type="PROSITE" id="PS50172"/>
    </source>
</evidence>
<feature type="compositionally biased region" description="Basic and acidic residues" evidence="16">
    <location>
        <begin position="85"/>
        <end position="95"/>
    </location>
</feature>
<protein>
    <recommendedName>
        <fullName evidence="15">Poly [ADP-ribose] polymerase</fullName>
        <shortName evidence="15">PARP</shortName>
        <ecNumber evidence="15">2.4.2.-</ecNumber>
    </recommendedName>
</protein>
<keyword evidence="2 15" id="KW-0328">Glycosyltransferase</keyword>
<dbReference type="Pfam" id="PF12738">
    <property type="entry name" value="PTCB-BRCT"/>
    <property type="match status" value="1"/>
</dbReference>
<dbReference type="CDD" id="cd01437">
    <property type="entry name" value="parp_like"/>
    <property type="match status" value="1"/>
</dbReference>
<dbReference type="AlphaFoldDB" id="A0A9W9P2D3"/>
<evidence type="ECO:0000256" key="12">
    <source>
        <dbReference type="ARBA" id="ARBA00023242"/>
    </source>
</evidence>
<organism evidence="21 22">
    <name type="scientific">Penicillium chermesinum</name>
    <dbReference type="NCBI Taxonomy" id="63820"/>
    <lineage>
        <taxon>Eukaryota</taxon>
        <taxon>Fungi</taxon>
        <taxon>Dikarya</taxon>
        <taxon>Ascomycota</taxon>
        <taxon>Pezizomycotina</taxon>
        <taxon>Eurotiomycetes</taxon>
        <taxon>Eurotiomycetidae</taxon>
        <taxon>Eurotiales</taxon>
        <taxon>Aspergillaceae</taxon>
        <taxon>Penicillium</taxon>
    </lineage>
</organism>
<keyword evidence="9" id="KW-0862">Zinc</keyword>
<evidence type="ECO:0000256" key="7">
    <source>
        <dbReference type="ARBA" id="ARBA00022765"/>
    </source>
</evidence>
<reference evidence="21" key="1">
    <citation type="submission" date="2022-11" db="EMBL/GenBank/DDBJ databases">
        <authorList>
            <person name="Petersen C."/>
        </authorList>
    </citation>
    <scope>NUCLEOTIDE SEQUENCE</scope>
    <source>
        <strain evidence="21">IBT 19713</strain>
    </source>
</reference>
<dbReference type="PROSITE" id="PS51059">
    <property type="entry name" value="PARP_CATALYTIC"/>
    <property type="match status" value="1"/>
</dbReference>
<evidence type="ECO:0000256" key="4">
    <source>
        <dbReference type="ARBA" id="ARBA00022695"/>
    </source>
</evidence>
<comment type="similarity">
    <text evidence="13">Belongs to the ARTD/PARP family.</text>
</comment>
<dbReference type="SUPFAM" id="SSF47587">
    <property type="entry name" value="Domain of poly(ADP-ribose) polymerase"/>
    <property type="match status" value="1"/>
</dbReference>
<dbReference type="InterPro" id="IPR036616">
    <property type="entry name" value="Poly(ADP-ribose)pol_reg_dom_sf"/>
</dbReference>
<dbReference type="FunFam" id="1.20.142.10:FF:000002">
    <property type="entry name" value="Poly [ADP-ribose] polymerase"/>
    <property type="match status" value="1"/>
</dbReference>
<dbReference type="PROSITE" id="PS51060">
    <property type="entry name" value="PARP_ALPHA_HD"/>
    <property type="match status" value="1"/>
</dbReference>
<dbReference type="InterPro" id="IPR036420">
    <property type="entry name" value="BRCT_dom_sf"/>
</dbReference>
<feature type="domain" description="WGR" evidence="20">
    <location>
        <begin position="140"/>
        <end position="238"/>
    </location>
</feature>
<evidence type="ECO:0000256" key="5">
    <source>
        <dbReference type="ARBA" id="ARBA00022723"/>
    </source>
</evidence>
<dbReference type="Proteomes" id="UP001150941">
    <property type="component" value="Unassembled WGS sequence"/>
</dbReference>
<dbReference type="GO" id="GO:0003950">
    <property type="term" value="F:NAD+ poly-ADP-ribosyltransferase activity"/>
    <property type="evidence" value="ECO:0007669"/>
    <property type="project" value="UniProtKB-UniRule"/>
</dbReference>
<comment type="subcellular location">
    <subcellularLocation>
        <location evidence="1">Nucleus</location>
    </subcellularLocation>
</comment>
<evidence type="ECO:0000256" key="9">
    <source>
        <dbReference type="ARBA" id="ARBA00022833"/>
    </source>
</evidence>
<evidence type="ECO:0000256" key="16">
    <source>
        <dbReference type="SAM" id="MobiDB-lite"/>
    </source>
</evidence>
<dbReference type="InterPro" id="IPR050800">
    <property type="entry name" value="ARTD/PARP"/>
</dbReference>
<dbReference type="InterPro" id="IPR008893">
    <property type="entry name" value="WGR_domain"/>
</dbReference>
<dbReference type="Gene3D" id="3.40.50.10190">
    <property type="entry name" value="BRCT domain"/>
    <property type="match status" value="1"/>
</dbReference>
<keyword evidence="4" id="KW-0548">Nucleotidyltransferase</keyword>
<dbReference type="PANTHER" id="PTHR10459:SF60">
    <property type="entry name" value="POLY [ADP-RIBOSE] POLYMERASE 2"/>
    <property type="match status" value="1"/>
</dbReference>
<dbReference type="EC" id="2.4.2.-" evidence="15"/>
<proteinExistence type="inferred from homology"/>
<keyword evidence="22" id="KW-1185">Reference proteome</keyword>
<dbReference type="InterPro" id="IPR036930">
    <property type="entry name" value="WGR_dom_sf"/>
</dbReference>
<dbReference type="Pfam" id="PF00644">
    <property type="entry name" value="PARP"/>
    <property type="match status" value="1"/>
</dbReference>
<evidence type="ECO:0000256" key="3">
    <source>
        <dbReference type="ARBA" id="ARBA00022679"/>
    </source>
</evidence>
<dbReference type="Pfam" id="PF05406">
    <property type="entry name" value="WGR"/>
    <property type="match status" value="1"/>
</dbReference>